<feature type="region of interest" description="Disordered" evidence="12">
    <location>
        <begin position="130"/>
        <end position="154"/>
    </location>
</feature>
<dbReference type="GO" id="GO:0042597">
    <property type="term" value="C:periplasmic space"/>
    <property type="evidence" value="ECO:0007669"/>
    <property type="project" value="UniProtKB-SubCell"/>
</dbReference>
<dbReference type="EMBL" id="JACIEZ010000013">
    <property type="protein sequence ID" value="MBB4066990.1"/>
    <property type="molecule type" value="Genomic_DNA"/>
</dbReference>
<dbReference type="CDD" id="cd01019">
    <property type="entry name" value="ZnuA"/>
    <property type="match status" value="1"/>
</dbReference>
<dbReference type="SUPFAM" id="SSF53807">
    <property type="entry name" value="Helical backbone' metal receptor"/>
    <property type="match status" value="1"/>
</dbReference>
<dbReference type="Proteomes" id="UP000528286">
    <property type="component" value="Unassembled WGS sequence"/>
</dbReference>
<reference evidence="14 15" key="1">
    <citation type="submission" date="2020-08" db="EMBL/GenBank/DDBJ databases">
        <title>Genomic Encyclopedia of Type Strains, Phase IV (KMG-IV): sequencing the most valuable type-strain genomes for metagenomic binning, comparative biology and taxonomic classification.</title>
        <authorList>
            <person name="Goeker M."/>
        </authorList>
    </citation>
    <scope>NUCLEOTIDE SEQUENCE [LARGE SCALE GENOMIC DNA]</scope>
    <source>
        <strain evidence="14 15">DSM 29853</strain>
    </source>
</reference>
<dbReference type="RefSeq" id="WP_382340977.1">
    <property type="nucleotide sequence ID" value="NZ_JACIEZ010000013.1"/>
</dbReference>
<proteinExistence type="inferred from homology"/>
<keyword evidence="5" id="KW-0479">Metal-binding</keyword>
<keyword evidence="7" id="KW-0574">Periplasm</keyword>
<evidence type="ECO:0000256" key="9">
    <source>
        <dbReference type="ARBA" id="ARBA00022906"/>
    </source>
</evidence>
<keyword evidence="8" id="KW-0862">Zinc</keyword>
<evidence type="ECO:0000256" key="1">
    <source>
        <dbReference type="ARBA" id="ARBA00004418"/>
    </source>
</evidence>
<dbReference type="Gene3D" id="3.40.50.1980">
    <property type="entry name" value="Nitrogenase molybdenum iron protein domain"/>
    <property type="match status" value="2"/>
</dbReference>
<dbReference type="PANTHER" id="PTHR42953:SF3">
    <property type="entry name" value="HIGH-AFFINITY ZINC UPTAKE SYSTEM PROTEIN ZNUA"/>
    <property type="match status" value="1"/>
</dbReference>
<evidence type="ECO:0000256" key="13">
    <source>
        <dbReference type="SAM" id="SignalP"/>
    </source>
</evidence>
<keyword evidence="10" id="KW-0406">Ion transport</keyword>
<sequence length="330" mass="35336">MTLSKWFPFAGLAAGVSLSLLGSFPAHGQEAPVVTASVKPLHSLVAAVMQGVGEPKLIVGGSASPHTYSLKPSNAADIESAKVIFWMGADFEHFLEEPMKSLGANAQIVAMQDAPGLTKLPFREGGAFEAHDDGDHAEEAHADHDGAEEAHHDHGEEGAYDLHFWLDPQNAVAMVESIRDTLEKADPAHAEQYRANARAVEANLEALDRELADTLAPIRNKPFVVFHDAYQYFEKRYGLRVAGSITVSPETPPGAERVREIHDKIASLGATCVFAEPQFEPKLVGVVTEGSAARSGTLDPEGGTLAEGPDLYFTLMRTIASSLTECLGKS</sequence>
<gene>
    <name evidence="14" type="ORF">GGR23_004217</name>
</gene>
<dbReference type="InterPro" id="IPR035520">
    <property type="entry name" value="ZnuA"/>
</dbReference>
<protein>
    <recommendedName>
        <fullName evidence="3">High-affinity zinc uptake system protein ZnuA</fullName>
    </recommendedName>
</protein>
<evidence type="ECO:0000256" key="8">
    <source>
        <dbReference type="ARBA" id="ARBA00022833"/>
    </source>
</evidence>
<evidence type="ECO:0000256" key="12">
    <source>
        <dbReference type="SAM" id="MobiDB-lite"/>
    </source>
</evidence>
<keyword evidence="9" id="KW-0864">Zinc transport</keyword>
<feature type="chain" id="PRO_5031132934" description="High-affinity zinc uptake system protein ZnuA" evidence="13">
    <location>
        <begin position="29"/>
        <end position="330"/>
    </location>
</feature>
<dbReference type="PANTHER" id="PTHR42953">
    <property type="entry name" value="HIGH-AFFINITY ZINC UPTAKE SYSTEM PROTEIN ZNUA-RELATED"/>
    <property type="match status" value="1"/>
</dbReference>
<dbReference type="GO" id="GO:0046872">
    <property type="term" value="F:metal ion binding"/>
    <property type="evidence" value="ECO:0007669"/>
    <property type="project" value="UniProtKB-KW"/>
</dbReference>
<evidence type="ECO:0000256" key="11">
    <source>
        <dbReference type="ARBA" id="ARBA00023157"/>
    </source>
</evidence>
<dbReference type="Pfam" id="PF01297">
    <property type="entry name" value="ZnuA"/>
    <property type="match status" value="1"/>
</dbReference>
<evidence type="ECO:0000313" key="14">
    <source>
        <dbReference type="EMBL" id="MBB4066990.1"/>
    </source>
</evidence>
<keyword evidence="15" id="KW-1185">Reference proteome</keyword>
<evidence type="ECO:0000256" key="10">
    <source>
        <dbReference type="ARBA" id="ARBA00023065"/>
    </source>
</evidence>
<dbReference type="GO" id="GO:0006829">
    <property type="term" value="P:zinc ion transport"/>
    <property type="evidence" value="ECO:0007669"/>
    <property type="project" value="UniProtKB-KW"/>
</dbReference>
<keyword evidence="6 13" id="KW-0732">Signal</keyword>
<dbReference type="InterPro" id="IPR006127">
    <property type="entry name" value="ZnuA-like"/>
</dbReference>
<evidence type="ECO:0000256" key="7">
    <source>
        <dbReference type="ARBA" id="ARBA00022764"/>
    </source>
</evidence>
<keyword evidence="4" id="KW-0813">Transport</keyword>
<evidence type="ECO:0000256" key="5">
    <source>
        <dbReference type="ARBA" id="ARBA00022723"/>
    </source>
</evidence>
<evidence type="ECO:0000256" key="6">
    <source>
        <dbReference type="ARBA" id="ARBA00022729"/>
    </source>
</evidence>
<comment type="subcellular location">
    <subcellularLocation>
        <location evidence="1">Periplasm</location>
    </subcellularLocation>
</comment>
<dbReference type="AlphaFoldDB" id="A0A7W6J8Z1"/>
<dbReference type="InterPro" id="IPR050492">
    <property type="entry name" value="Bact_metal-bind_prot9"/>
</dbReference>
<name>A0A7W6J8Z1_9HYPH</name>
<keyword evidence="11" id="KW-1015">Disulfide bond</keyword>
<feature type="signal peptide" evidence="13">
    <location>
        <begin position="1"/>
        <end position="28"/>
    </location>
</feature>
<organism evidence="14 15">
    <name type="scientific">Gellertiella hungarica</name>
    <dbReference type="NCBI Taxonomy" id="1572859"/>
    <lineage>
        <taxon>Bacteria</taxon>
        <taxon>Pseudomonadati</taxon>
        <taxon>Pseudomonadota</taxon>
        <taxon>Alphaproteobacteria</taxon>
        <taxon>Hyphomicrobiales</taxon>
        <taxon>Rhizobiaceae</taxon>
        <taxon>Gellertiella</taxon>
    </lineage>
</organism>
<comment type="similarity">
    <text evidence="2">Belongs to the bacterial solute-binding protein 9 family.</text>
</comment>
<evidence type="ECO:0000256" key="4">
    <source>
        <dbReference type="ARBA" id="ARBA00022448"/>
    </source>
</evidence>
<evidence type="ECO:0000313" key="15">
    <source>
        <dbReference type="Proteomes" id="UP000528286"/>
    </source>
</evidence>
<comment type="caution">
    <text evidence="14">The sequence shown here is derived from an EMBL/GenBank/DDBJ whole genome shotgun (WGS) entry which is preliminary data.</text>
</comment>
<evidence type="ECO:0000256" key="2">
    <source>
        <dbReference type="ARBA" id="ARBA00011028"/>
    </source>
</evidence>
<accession>A0A7W6J8Z1</accession>
<evidence type="ECO:0000256" key="3">
    <source>
        <dbReference type="ARBA" id="ARBA00015915"/>
    </source>
</evidence>